<feature type="region of interest" description="Disordered" evidence="1">
    <location>
        <begin position="1"/>
        <end position="25"/>
    </location>
</feature>
<evidence type="ECO:0000256" key="1">
    <source>
        <dbReference type="SAM" id="MobiDB-lite"/>
    </source>
</evidence>
<keyword evidence="2" id="KW-0812">Transmembrane</keyword>
<dbReference type="EMBL" id="CP144746">
    <property type="protein sequence ID" value="WVZ57805.1"/>
    <property type="molecule type" value="Genomic_DNA"/>
</dbReference>
<reference evidence="3 4" key="1">
    <citation type="submission" date="2024-02" db="EMBL/GenBank/DDBJ databases">
        <title>High-quality chromosome-scale genome assembly of Pensacola bahiagrass (Paspalum notatum Flugge var. saurae).</title>
        <authorList>
            <person name="Vega J.M."/>
            <person name="Podio M."/>
            <person name="Orjuela J."/>
            <person name="Siena L.A."/>
            <person name="Pessino S.C."/>
            <person name="Combes M.C."/>
            <person name="Mariac C."/>
            <person name="Albertini E."/>
            <person name="Pupilli F."/>
            <person name="Ortiz J.P.A."/>
            <person name="Leblanc O."/>
        </authorList>
    </citation>
    <scope>NUCLEOTIDE SEQUENCE [LARGE SCALE GENOMIC DNA]</scope>
    <source>
        <strain evidence="3">R1</strain>
        <tissue evidence="3">Leaf</tissue>
    </source>
</reference>
<keyword evidence="4" id="KW-1185">Reference proteome</keyword>
<evidence type="ECO:0000313" key="4">
    <source>
        <dbReference type="Proteomes" id="UP001341281"/>
    </source>
</evidence>
<keyword evidence="2" id="KW-1133">Transmembrane helix</keyword>
<accession>A0AAQ3WD25</accession>
<gene>
    <name evidence="3" type="ORF">U9M48_008147</name>
</gene>
<organism evidence="3 4">
    <name type="scientific">Paspalum notatum var. saurae</name>
    <dbReference type="NCBI Taxonomy" id="547442"/>
    <lineage>
        <taxon>Eukaryota</taxon>
        <taxon>Viridiplantae</taxon>
        <taxon>Streptophyta</taxon>
        <taxon>Embryophyta</taxon>
        <taxon>Tracheophyta</taxon>
        <taxon>Spermatophyta</taxon>
        <taxon>Magnoliopsida</taxon>
        <taxon>Liliopsida</taxon>
        <taxon>Poales</taxon>
        <taxon>Poaceae</taxon>
        <taxon>PACMAD clade</taxon>
        <taxon>Panicoideae</taxon>
        <taxon>Andropogonodae</taxon>
        <taxon>Paspaleae</taxon>
        <taxon>Paspalinae</taxon>
        <taxon>Paspalum</taxon>
    </lineage>
</organism>
<proteinExistence type="predicted"/>
<dbReference type="AlphaFoldDB" id="A0AAQ3WD25"/>
<evidence type="ECO:0000256" key="2">
    <source>
        <dbReference type="SAM" id="Phobius"/>
    </source>
</evidence>
<sequence>MAKALSHVPTWSKQPGSRPPASVTASPRAASSLLQVCGPPALAIAFLHPMAPAAAAFAIGRYR</sequence>
<evidence type="ECO:0000313" key="3">
    <source>
        <dbReference type="EMBL" id="WVZ57805.1"/>
    </source>
</evidence>
<feature type="transmembrane region" description="Helical" evidence="2">
    <location>
        <begin position="41"/>
        <end position="60"/>
    </location>
</feature>
<protein>
    <submittedName>
        <fullName evidence="3">Uncharacterized protein</fullName>
    </submittedName>
</protein>
<dbReference type="Proteomes" id="UP001341281">
    <property type="component" value="Chromosome 02"/>
</dbReference>
<name>A0AAQ3WD25_PASNO</name>
<keyword evidence="2" id="KW-0472">Membrane</keyword>